<feature type="binding site" evidence="4">
    <location>
        <position position="228"/>
    </location>
    <ligand>
        <name>S-adenosyl-L-methionine</name>
        <dbReference type="ChEBI" id="CHEBI:59789"/>
    </ligand>
</feature>
<feature type="compositionally biased region" description="Low complexity" evidence="5">
    <location>
        <begin position="59"/>
        <end position="84"/>
    </location>
</feature>
<dbReference type="GO" id="GO:0005730">
    <property type="term" value="C:nucleolus"/>
    <property type="evidence" value="ECO:0007669"/>
    <property type="project" value="UniProtKB-SubCell"/>
</dbReference>
<feature type="compositionally biased region" description="Polar residues" evidence="5">
    <location>
        <begin position="125"/>
        <end position="138"/>
    </location>
</feature>
<name>A0A0D2CUI0_9EURO</name>
<dbReference type="GO" id="GO:0016433">
    <property type="term" value="F:rRNA (adenine) methyltransferase activity"/>
    <property type="evidence" value="ECO:0007669"/>
    <property type="project" value="UniProtKB-UniRule"/>
</dbReference>
<dbReference type="PANTHER" id="PTHR21008">
    <property type="entry name" value="S-ADENOSYLMETHIONINE SENSOR UPSTREAM OF MTORC1-RELATED"/>
    <property type="match status" value="1"/>
</dbReference>
<evidence type="ECO:0000313" key="6">
    <source>
        <dbReference type="EMBL" id="KIW27299.1"/>
    </source>
</evidence>
<comment type="subcellular location">
    <subcellularLocation>
        <location evidence="4">Nucleus</location>
        <location evidence="4">Nucleolus</location>
    </subcellularLocation>
</comment>
<sequence>MAIPSQQPPSAKSKSKSKGKDKAPRRSKARSKVPTSLKSTRPPLLAASWAPAPAPAPSPTTASAKTAGGPPSSSSISARSTPSSKHTRALINTHHLLQKRLAHARARHDVDAAREIEAQLAAQGGLQSYQRASRTGQSAERGGDSSRVLVRWLEGELGSRKAALRNRREGALRRRGRQETHLQGHHDDDVDVDVDEDEDEDGDGDGGQATNPQEPAAGVHPLRILEIGALSTHNALNVAGVTHVRRIDLRSAEEGIEEVDFMHLPLPSGVGRGGSKRGERCDREQQRGGYDVLSLSLVLNYVPDPKQRGAMLKRTTLFFSPPLSPSPSHSKSRPIAQSQSQSQPTPAPATSTFLPCQGNRRMGETTDDDDKTEEASPHDVTQLPCLFLVLPSPCLHNSRYLTPQHLTAILNSLGYIHLHTKTTRKLHYSLWRFDGPRARDKWIKSGGDTVFKKREINPGGGRNNFCIVLDDDDWEP</sequence>
<dbReference type="HAMAP" id="MF_03044">
    <property type="entry name" value="BMT2"/>
    <property type="match status" value="1"/>
</dbReference>
<feature type="compositionally biased region" description="Low complexity" evidence="5">
    <location>
        <begin position="326"/>
        <end position="352"/>
    </location>
</feature>
<dbReference type="RefSeq" id="XP_016247515.1">
    <property type="nucleotide sequence ID" value="XM_016394096.1"/>
</dbReference>
<dbReference type="OrthoDB" id="5954793at2759"/>
<dbReference type="Proteomes" id="UP000054466">
    <property type="component" value="Unassembled WGS sequence"/>
</dbReference>
<feature type="region of interest" description="Disordered" evidence="5">
    <location>
        <begin position="321"/>
        <end position="377"/>
    </location>
</feature>
<dbReference type="STRING" id="569365.A0A0D2CUI0"/>
<feature type="region of interest" description="Disordered" evidence="5">
    <location>
        <begin position="1"/>
        <end position="92"/>
    </location>
</feature>
<feature type="compositionally biased region" description="Basic and acidic residues" evidence="5">
    <location>
        <begin position="169"/>
        <end position="188"/>
    </location>
</feature>
<dbReference type="Pfam" id="PF11968">
    <property type="entry name" value="Bmt2"/>
    <property type="match status" value="2"/>
</dbReference>
<evidence type="ECO:0000256" key="4">
    <source>
        <dbReference type="HAMAP-Rule" id="MF_03044"/>
    </source>
</evidence>
<dbReference type="EMBL" id="KN847043">
    <property type="protein sequence ID" value="KIW27299.1"/>
    <property type="molecule type" value="Genomic_DNA"/>
</dbReference>
<dbReference type="AlphaFoldDB" id="A0A0D2CUI0"/>
<comment type="similarity">
    <text evidence="4">Belongs to the BMT2 family.</text>
</comment>
<protein>
    <recommendedName>
        <fullName evidence="4">25S rRNA adenine-N(1) methyltransferase</fullName>
        <ecNumber evidence="4">2.1.1.-</ecNumber>
    </recommendedName>
</protein>
<evidence type="ECO:0000256" key="5">
    <source>
        <dbReference type="SAM" id="MobiDB-lite"/>
    </source>
</evidence>
<accession>A0A0D2CUI0</accession>
<comment type="function">
    <text evidence="4">S-adenosyl-L-methionine-dependent methyltransferase that specifically methylates the N(1) position of an adenine present in helix 65 in 25S rRNA.</text>
</comment>
<dbReference type="PANTHER" id="PTHR21008:SF1">
    <property type="entry name" value="25S RRNA (ADENINE(2142)-N(1))-METHYLTRANSFERASE"/>
    <property type="match status" value="1"/>
</dbReference>
<keyword evidence="2 4" id="KW-0808">Transferase</keyword>
<feature type="compositionally biased region" description="Acidic residues" evidence="5">
    <location>
        <begin position="189"/>
        <end position="204"/>
    </location>
</feature>
<evidence type="ECO:0000313" key="7">
    <source>
        <dbReference type="Proteomes" id="UP000054466"/>
    </source>
</evidence>
<organism evidence="6 7">
    <name type="scientific">Cladophialophora immunda</name>
    <dbReference type="NCBI Taxonomy" id="569365"/>
    <lineage>
        <taxon>Eukaryota</taxon>
        <taxon>Fungi</taxon>
        <taxon>Dikarya</taxon>
        <taxon>Ascomycota</taxon>
        <taxon>Pezizomycotina</taxon>
        <taxon>Eurotiomycetes</taxon>
        <taxon>Chaetothyriomycetidae</taxon>
        <taxon>Chaetothyriales</taxon>
        <taxon>Herpotrichiellaceae</taxon>
        <taxon>Cladophialophora</taxon>
    </lineage>
</organism>
<feature type="compositionally biased region" description="Low complexity" evidence="5">
    <location>
        <begin position="1"/>
        <end position="12"/>
    </location>
</feature>
<evidence type="ECO:0000256" key="1">
    <source>
        <dbReference type="ARBA" id="ARBA00022603"/>
    </source>
</evidence>
<proteinExistence type="inferred from homology"/>
<feature type="binding site" evidence="4">
    <location>
        <position position="248"/>
    </location>
    <ligand>
        <name>S-adenosyl-L-methionine</name>
        <dbReference type="ChEBI" id="CHEBI:59789"/>
    </ligand>
</feature>
<gene>
    <name evidence="6" type="ORF">PV07_07050</name>
</gene>
<keyword evidence="3 4" id="KW-0949">S-adenosyl-L-methionine</keyword>
<keyword evidence="4" id="KW-0539">Nucleus</keyword>
<feature type="compositionally biased region" description="Low complexity" evidence="5">
    <location>
        <begin position="42"/>
        <end position="51"/>
    </location>
</feature>
<evidence type="ECO:0000256" key="2">
    <source>
        <dbReference type="ARBA" id="ARBA00022679"/>
    </source>
</evidence>
<dbReference type="HOGENOM" id="CLU_041583_1_0_1"/>
<dbReference type="GeneID" id="27346244"/>
<dbReference type="VEuPathDB" id="FungiDB:PV07_07050"/>
<feature type="region of interest" description="Disordered" evidence="5">
    <location>
        <begin position="124"/>
        <end position="144"/>
    </location>
</feature>
<reference evidence="6 7" key="1">
    <citation type="submission" date="2015-01" db="EMBL/GenBank/DDBJ databases">
        <title>The Genome Sequence of Cladophialophora immunda CBS83496.</title>
        <authorList>
            <consortium name="The Broad Institute Genomics Platform"/>
            <person name="Cuomo C."/>
            <person name="de Hoog S."/>
            <person name="Gorbushina A."/>
            <person name="Stielow B."/>
            <person name="Teixiera M."/>
            <person name="Abouelleil A."/>
            <person name="Chapman S.B."/>
            <person name="Priest M."/>
            <person name="Young S.K."/>
            <person name="Wortman J."/>
            <person name="Nusbaum C."/>
            <person name="Birren B."/>
        </authorList>
    </citation>
    <scope>NUCLEOTIDE SEQUENCE [LARGE SCALE GENOMIC DNA]</scope>
    <source>
        <strain evidence="6 7">CBS 83496</strain>
    </source>
</reference>
<dbReference type="InterPro" id="IPR021867">
    <property type="entry name" value="Bmt2/SAMTOR"/>
</dbReference>
<evidence type="ECO:0000256" key="3">
    <source>
        <dbReference type="ARBA" id="ARBA00022691"/>
    </source>
</evidence>
<feature type="region of interest" description="Disordered" evidence="5">
    <location>
        <begin position="169"/>
        <end position="216"/>
    </location>
</feature>
<dbReference type="EC" id="2.1.1.-" evidence="4"/>
<keyword evidence="7" id="KW-1185">Reference proteome</keyword>
<keyword evidence="1 4" id="KW-0489">Methyltransferase</keyword>